<sequence>MSQLCIRAGTSVIDQIRAEGLPAHRIAAVFAASGAAKWLTICGLDQAIFSRFLPASEQPIDLFGTSVGAFKLAAGMQADSVAALANLAECYIQQDYTEGASRDDIDRETQRILTSVLKDGGSKAVLNHSRYSFHCAAVSCRGRLASERLATQRLGMLHAAVLATAGRRAQATAWRRTVFGAVDSLPRFAGRDCFKTTGVALSEENIHKALRASGSIPLAMYGVGAFDNRDEGVRYRDGGVIDYHPLPDNLRTPDDGIVLYPHFYDGFTEGWFDKFAPWRKVAAARLKNVLMVSPSREFVASLPEGAIPDRRDFARLSHNPALRQQRWREAVQRSEELGDEFMALVDSGDIASRVEPFVD</sequence>
<organism evidence="1 2">
    <name type="scientific">Sinobacterium caligoides</name>
    <dbReference type="NCBI Taxonomy" id="933926"/>
    <lineage>
        <taxon>Bacteria</taxon>
        <taxon>Pseudomonadati</taxon>
        <taxon>Pseudomonadota</taxon>
        <taxon>Gammaproteobacteria</taxon>
        <taxon>Cellvibrionales</taxon>
        <taxon>Spongiibacteraceae</taxon>
        <taxon>Sinobacterium</taxon>
    </lineage>
</organism>
<evidence type="ECO:0000313" key="1">
    <source>
        <dbReference type="EMBL" id="ROS01667.1"/>
    </source>
</evidence>
<evidence type="ECO:0000313" key="2">
    <source>
        <dbReference type="Proteomes" id="UP000275394"/>
    </source>
</evidence>
<comment type="caution">
    <text evidence="1">The sequence shown here is derived from an EMBL/GenBank/DDBJ whole genome shotgun (WGS) entry which is preliminary data.</text>
</comment>
<accession>A0A3N2DPE5</accession>
<dbReference type="EMBL" id="RKHR01000004">
    <property type="protein sequence ID" value="ROS01667.1"/>
    <property type="molecule type" value="Genomic_DNA"/>
</dbReference>
<proteinExistence type="predicted"/>
<dbReference type="SUPFAM" id="SSF52151">
    <property type="entry name" value="FabD/lysophospholipase-like"/>
    <property type="match status" value="1"/>
</dbReference>
<evidence type="ECO:0008006" key="3">
    <source>
        <dbReference type="Google" id="ProtNLM"/>
    </source>
</evidence>
<keyword evidence="2" id="KW-1185">Reference proteome</keyword>
<dbReference type="Proteomes" id="UP000275394">
    <property type="component" value="Unassembled WGS sequence"/>
</dbReference>
<dbReference type="AlphaFoldDB" id="A0A3N2DPE5"/>
<name>A0A3N2DPE5_9GAMM</name>
<reference evidence="1 2" key="1">
    <citation type="submission" date="2018-11" db="EMBL/GenBank/DDBJ databases">
        <title>Genomic Encyclopedia of Type Strains, Phase IV (KMG-IV): sequencing the most valuable type-strain genomes for metagenomic binning, comparative biology and taxonomic classification.</title>
        <authorList>
            <person name="Goeker M."/>
        </authorList>
    </citation>
    <scope>NUCLEOTIDE SEQUENCE [LARGE SCALE GENOMIC DNA]</scope>
    <source>
        <strain evidence="1 2">DSM 100316</strain>
    </source>
</reference>
<dbReference type="InterPro" id="IPR016035">
    <property type="entry name" value="Acyl_Trfase/lysoPLipase"/>
</dbReference>
<protein>
    <recommendedName>
        <fullName evidence="3">Patatin-like phospholipase</fullName>
    </recommendedName>
</protein>
<dbReference type="OrthoDB" id="8586159at2"/>
<gene>
    <name evidence="1" type="ORF">EDC56_2111</name>
</gene>
<dbReference type="RefSeq" id="WP_148059377.1">
    <property type="nucleotide sequence ID" value="NZ_RKHR01000004.1"/>
</dbReference>